<feature type="compositionally biased region" description="Basic and acidic residues" evidence="1">
    <location>
        <begin position="109"/>
        <end position="136"/>
    </location>
</feature>
<name>A0A9W4SF76_9GLOM</name>
<feature type="compositionally biased region" description="Polar residues" evidence="1">
    <location>
        <begin position="59"/>
        <end position="68"/>
    </location>
</feature>
<reference evidence="2" key="1">
    <citation type="submission" date="2022-08" db="EMBL/GenBank/DDBJ databases">
        <authorList>
            <person name="Kallberg Y."/>
            <person name="Tangrot J."/>
            <person name="Rosling A."/>
        </authorList>
    </citation>
    <scope>NUCLEOTIDE SEQUENCE</scope>
    <source>
        <strain evidence="2">Wild A</strain>
    </source>
</reference>
<dbReference type="Proteomes" id="UP001153678">
    <property type="component" value="Unassembled WGS sequence"/>
</dbReference>
<gene>
    <name evidence="2" type="ORF">FWILDA_LOCUS3029</name>
</gene>
<evidence type="ECO:0000313" key="3">
    <source>
        <dbReference type="Proteomes" id="UP001153678"/>
    </source>
</evidence>
<proteinExistence type="predicted"/>
<evidence type="ECO:0000313" key="2">
    <source>
        <dbReference type="EMBL" id="CAI2167349.1"/>
    </source>
</evidence>
<keyword evidence="3" id="KW-1185">Reference proteome</keyword>
<evidence type="ECO:0000256" key="1">
    <source>
        <dbReference type="SAM" id="MobiDB-lite"/>
    </source>
</evidence>
<sequence length="355" mass="40222">MDESGNNGIHRSLQVERSCNALWPQGQGDDSTICSFNSYNHSVGCSSPSLDVQHKSTSKSEMQLQGKSSNEEIRKPSRISGENAVGPCEQITGNGGEENSSNHGKSHILRSEGERQELLFRDINSRKERRNERRENTSIQNERTSSGRESESDENYVFKCPNREKIDRLLSTLGPLFRVGTLEGSSWKEDYPKTPCYFVLPDSAPKWRFEAFMSPLSYDNRFDSSGNNPTLVIEMIENESDRCRIAKSLNIEIQSGDLQKDNIYQDIMDIAQCGFNHIIVIGSCYCDLIFLDCYERVFRWDAMTEKLWFFGNFFNAASEKPEKQVPWGVSLDGTVWELSGSDSPEECNSHPTGTK</sequence>
<dbReference type="EMBL" id="CAMKVN010000383">
    <property type="protein sequence ID" value="CAI2167349.1"/>
    <property type="molecule type" value="Genomic_DNA"/>
</dbReference>
<protein>
    <submittedName>
        <fullName evidence="2">3804_t:CDS:1</fullName>
    </submittedName>
</protein>
<comment type="caution">
    <text evidence="2">The sequence shown here is derived from an EMBL/GenBank/DDBJ whole genome shotgun (WGS) entry which is preliminary data.</text>
</comment>
<organism evidence="2 3">
    <name type="scientific">Funneliformis geosporum</name>
    <dbReference type="NCBI Taxonomy" id="1117311"/>
    <lineage>
        <taxon>Eukaryota</taxon>
        <taxon>Fungi</taxon>
        <taxon>Fungi incertae sedis</taxon>
        <taxon>Mucoromycota</taxon>
        <taxon>Glomeromycotina</taxon>
        <taxon>Glomeromycetes</taxon>
        <taxon>Glomerales</taxon>
        <taxon>Glomeraceae</taxon>
        <taxon>Funneliformis</taxon>
    </lineage>
</organism>
<feature type="region of interest" description="Disordered" evidence="1">
    <location>
        <begin position="48"/>
        <end position="156"/>
    </location>
</feature>
<dbReference type="OrthoDB" id="2419433at2759"/>
<accession>A0A9W4SF76</accession>
<dbReference type="AlphaFoldDB" id="A0A9W4SF76"/>